<dbReference type="Proteomes" id="UP001320420">
    <property type="component" value="Unassembled WGS sequence"/>
</dbReference>
<dbReference type="EMBL" id="JAKJXP020000093">
    <property type="protein sequence ID" value="KAK7747106.1"/>
    <property type="molecule type" value="Genomic_DNA"/>
</dbReference>
<dbReference type="FunFam" id="2.130.10.10:FF:000635">
    <property type="entry name" value="Probable vacuolar protein sorting-associated protein 16 homolog"/>
    <property type="match status" value="1"/>
</dbReference>
<dbReference type="GO" id="GO:0005768">
    <property type="term" value="C:endosome"/>
    <property type="evidence" value="ECO:0007669"/>
    <property type="project" value="TreeGrafter"/>
</dbReference>
<dbReference type="InterPro" id="IPR006926">
    <property type="entry name" value="Vps16_N"/>
</dbReference>
<keyword evidence="2" id="KW-0813">Transport</keyword>
<dbReference type="Gene3D" id="2.130.10.10">
    <property type="entry name" value="YVTN repeat-like/Quinoprotein amine dehydrogenase"/>
    <property type="match status" value="1"/>
</dbReference>
<sequence length="872" mass="96146">MEAATHPTAGWERVGDKFYRKTQLYTAIFDQDLDLDNYIVAGAPYGGAIAIYRDETKIVSFRASKSSKPSIDIYSCAGKLLKSIAWDRGSIKGLGWSEDEKLLVVGHDGTVRCYYGLQGDFTQFSLGREAEEFGVHSCRFYDHGMVALLTNNALISVTSYDEPRPKALATPPEGEVHSWTLIPPSFTLSRSVEVLLSIGKTIYVIDVTECEDRFLDIGPFSHISVSPNGKYAALYAVDGKAHVITSDFQSRMSEHDSKSQITPTYVQWCGNDAVVIAWEDEVNVLGPNNAVASFVYEARVHVISVQDHDGVRLLTNDVCDFLQKVPEVTDEVFRYGTESPASVLLDAVEQLENQSPKADDNIQLIKPTLAEAVDTCVAAAGHEFNIHWQKQLLKAASFGKSVLDIYNSDDFVDMCETLRVLNAVRYYEVGLPLSYEQYQRLTPEGLVARLINRHEYLLALRVAAYLRLPTDRIYVHWASAKVRIGAEDDDTICRLVVERLAGKPGISFEAIARAAYDEGRARLATELLNHEPRAGRQVPLLLSMEEDAIALDKAVESGDSDLILFVLLRLRKKLPLASFFRAITATPGGAAAALFEASAVRDGDVALLKDLYYQDDRRADGAAVFVREALRQPADARTAGDKLALAVKLLSDAPSSSSSLVSYGTGSAAAARDSSRVFEVPALKEAAALLRVQEALDRDLHLPDTEAGGAGAGASRTVGSSSFAGLSVNETLFRLIRLGYQNKAKKIQSEFKIPEKVVWWIRLRALVAKRDWNEIEEIAKNRKSPIGWEPFFNQTLQAGNQRLAAVFIPKCTNLDAGESIKMYEKCGMRVKAAEEAVKARDAESWSRLLEAAGKNTLDGREIERLGAQVFKK</sequence>
<dbReference type="GO" id="GO:0016197">
    <property type="term" value="P:endosomal transport"/>
    <property type="evidence" value="ECO:0007669"/>
    <property type="project" value="TreeGrafter"/>
</dbReference>
<dbReference type="AlphaFoldDB" id="A0AAN9UHK8"/>
<feature type="domain" description="Vps16 C-terminal" evidence="3">
    <location>
        <begin position="506"/>
        <end position="635"/>
    </location>
</feature>
<dbReference type="PIRSF" id="PIRSF007949">
    <property type="entry name" value="VPS16"/>
    <property type="match status" value="1"/>
</dbReference>
<dbReference type="InterPro" id="IPR016534">
    <property type="entry name" value="VPS16"/>
</dbReference>
<comment type="similarity">
    <text evidence="1 2">Belongs to the VPS16 family.</text>
</comment>
<comment type="caution">
    <text evidence="5">The sequence shown here is derived from an EMBL/GenBank/DDBJ whole genome shotgun (WGS) entry which is preliminary data.</text>
</comment>
<dbReference type="GO" id="GO:0042144">
    <property type="term" value="P:vacuole fusion, non-autophagic"/>
    <property type="evidence" value="ECO:0007669"/>
    <property type="project" value="TreeGrafter"/>
</dbReference>
<protein>
    <recommendedName>
        <fullName evidence="2">Probable vacuolar protein sorting-associated protein 16 homolog</fullName>
    </recommendedName>
</protein>
<dbReference type="InterPro" id="IPR015943">
    <property type="entry name" value="WD40/YVTN_repeat-like_dom_sf"/>
</dbReference>
<dbReference type="SUPFAM" id="SSF50978">
    <property type="entry name" value="WD40 repeat-like"/>
    <property type="match status" value="1"/>
</dbReference>
<dbReference type="GO" id="GO:0003779">
    <property type="term" value="F:actin binding"/>
    <property type="evidence" value="ECO:0007669"/>
    <property type="project" value="TreeGrafter"/>
</dbReference>
<dbReference type="PANTHER" id="PTHR12811:SF0">
    <property type="entry name" value="VACUOLAR PROTEIN SORTING-ASSOCIATED PROTEIN 16 HOMOLOG"/>
    <property type="match status" value="1"/>
</dbReference>
<name>A0AAN9UHK8_9PEZI</name>
<feature type="domain" description="Vps16 C-terminal" evidence="3">
    <location>
        <begin position="721"/>
        <end position="853"/>
    </location>
</feature>
<organism evidence="5 6">
    <name type="scientific">Diatrype stigma</name>
    <dbReference type="NCBI Taxonomy" id="117547"/>
    <lineage>
        <taxon>Eukaryota</taxon>
        <taxon>Fungi</taxon>
        <taxon>Dikarya</taxon>
        <taxon>Ascomycota</taxon>
        <taxon>Pezizomycotina</taxon>
        <taxon>Sordariomycetes</taxon>
        <taxon>Xylariomycetidae</taxon>
        <taxon>Xylariales</taxon>
        <taxon>Diatrypaceae</taxon>
        <taxon>Diatrype</taxon>
    </lineage>
</organism>
<evidence type="ECO:0000313" key="5">
    <source>
        <dbReference type="EMBL" id="KAK7747106.1"/>
    </source>
</evidence>
<dbReference type="PANTHER" id="PTHR12811">
    <property type="entry name" value="VACUOLAR PROTEIN SORTING VPS16"/>
    <property type="match status" value="1"/>
</dbReference>
<dbReference type="Pfam" id="PF04840">
    <property type="entry name" value="Vps16_C"/>
    <property type="match status" value="2"/>
</dbReference>
<comment type="function">
    <text evidence="2">Essential for vacuolar protein sorting. Required for vacuole biogenesis, stability and to maintain vacuole morphology.</text>
</comment>
<reference evidence="5 6" key="1">
    <citation type="submission" date="2024-02" db="EMBL/GenBank/DDBJ databases">
        <title>De novo assembly and annotation of 12 fungi associated with fruit tree decline syndrome in Ontario, Canada.</title>
        <authorList>
            <person name="Sulman M."/>
            <person name="Ellouze W."/>
            <person name="Ilyukhin E."/>
        </authorList>
    </citation>
    <scope>NUCLEOTIDE SEQUENCE [LARGE SCALE GENOMIC DNA]</scope>
    <source>
        <strain evidence="5 6">M11/M66-122</strain>
    </source>
</reference>
<feature type="domain" description="Vps16 N-terminal" evidence="4">
    <location>
        <begin position="7"/>
        <end position="413"/>
    </location>
</feature>
<accession>A0AAN9UHK8</accession>
<gene>
    <name evidence="5" type="primary">vps16</name>
    <name evidence="5" type="ORF">SLS62_009161</name>
</gene>
<keyword evidence="6" id="KW-1185">Reference proteome</keyword>
<keyword evidence="2" id="KW-0653">Protein transport</keyword>
<dbReference type="Pfam" id="PF04841">
    <property type="entry name" value="Vps16_N"/>
    <property type="match status" value="1"/>
</dbReference>
<evidence type="ECO:0000256" key="1">
    <source>
        <dbReference type="ARBA" id="ARBA00009250"/>
    </source>
</evidence>
<proteinExistence type="inferred from homology"/>
<dbReference type="Gene3D" id="1.10.150.780">
    <property type="entry name" value="Vps16, C-terminal region"/>
    <property type="match status" value="1"/>
</dbReference>
<dbReference type="GO" id="GO:0006886">
    <property type="term" value="P:intracellular protein transport"/>
    <property type="evidence" value="ECO:0007669"/>
    <property type="project" value="InterPro"/>
</dbReference>
<evidence type="ECO:0000256" key="2">
    <source>
        <dbReference type="PIRNR" id="PIRNR007949"/>
    </source>
</evidence>
<evidence type="ECO:0000259" key="3">
    <source>
        <dbReference type="Pfam" id="PF04840"/>
    </source>
</evidence>
<dbReference type="InterPro" id="IPR036322">
    <property type="entry name" value="WD40_repeat_dom_sf"/>
</dbReference>
<dbReference type="GO" id="GO:0030897">
    <property type="term" value="C:HOPS complex"/>
    <property type="evidence" value="ECO:0007669"/>
    <property type="project" value="TreeGrafter"/>
</dbReference>
<dbReference type="InterPro" id="IPR006925">
    <property type="entry name" value="Vps16_C"/>
</dbReference>
<dbReference type="InterPro" id="IPR038132">
    <property type="entry name" value="Vps16_C_sf"/>
</dbReference>
<evidence type="ECO:0000313" key="6">
    <source>
        <dbReference type="Proteomes" id="UP001320420"/>
    </source>
</evidence>
<evidence type="ECO:0000259" key="4">
    <source>
        <dbReference type="Pfam" id="PF04841"/>
    </source>
</evidence>